<feature type="binding site" evidence="15">
    <location>
        <position position="472"/>
    </location>
    <ligand>
        <name>[4Fe-4S] cluster</name>
        <dbReference type="ChEBI" id="CHEBI:49883"/>
    </ligand>
</feature>
<comment type="cofactor">
    <cofactor evidence="15">
        <name>[4Fe-4S] cluster</name>
        <dbReference type="ChEBI" id="CHEBI:49883"/>
    </cofactor>
    <text evidence="15">Binds 1 [4Fe-4S] cluster per subunit.</text>
</comment>
<feature type="domain" description="Nitrite/Sulfite reductase ferredoxin-like" evidence="17">
    <location>
        <begin position="345"/>
        <end position="407"/>
    </location>
</feature>
<organism evidence="18 19">
    <name type="scientific">Rhodopila globiformis</name>
    <name type="common">Rhodopseudomonas globiformis</name>
    <dbReference type="NCBI Taxonomy" id="1071"/>
    <lineage>
        <taxon>Bacteria</taxon>
        <taxon>Pseudomonadati</taxon>
        <taxon>Pseudomonadota</taxon>
        <taxon>Alphaproteobacteria</taxon>
        <taxon>Acetobacterales</taxon>
        <taxon>Acetobacteraceae</taxon>
        <taxon>Rhodopila</taxon>
    </lineage>
</organism>
<keyword evidence="5 15" id="KW-0349">Heme</keyword>
<evidence type="ECO:0000313" key="18">
    <source>
        <dbReference type="EMBL" id="PPQ28844.1"/>
    </source>
</evidence>
<feature type="binding site" evidence="15">
    <location>
        <position position="423"/>
    </location>
    <ligand>
        <name>[4Fe-4S] cluster</name>
        <dbReference type="ChEBI" id="CHEBI:49883"/>
    </ligand>
</feature>
<dbReference type="GO" id="GO:0051539">
    <property type="term" value="F:4 iron, 4 sulfur cluster binding"/>
    <property type="evidence" value="ECO:0007669"/>
    <property type="project" value="UniProtKB-KW"/>
</dbReference>
<keyword evidence="7 15" id="KW-0521">NADP</keyword>
<dbReference type="InterPro" id="IPR045169">
    <property type="entry name" value="NO2/SO3_Rdtase_4Fe4S_prot"/>
</dbReference>
<evidence type="ECO:0000256" key="3">
    <source>
        <dbReference type="ARBA" id="ARBA00022485"/>
    </source>
</evidence>
<reference evidence="18 19" key="1">
    <citation type="journal article" date="2018" name="Arch. Microbiol.">
        <title>New insights into the metabolic potential of the phototrophic purple bacterium Rhodopila globiformis DSM 161(T) from its draft genome sequence and evidence for a vanadium-dependent nitrogenase.</title>
        <authorList>
            <person name="Imhoff J.F."/>
            <person name="Rahn T."/>
            <person name="Kunzel S."/>
            <person name="Neulinger S.C."/>
        </authorList>
    </citation>
    <scope>NUCLEOTIDE SEQUENCE [LARGE SCALE GENOMIC DNA]</scope>
    <source>
        <strain evidence="18 19">DSM 161</strain>
    </source>
</reference>
<comment type="similarity">
    <text evidence="2 15">Belongs to the nitrite and sulfite reductase 4Fe-4S domain family.</text>
</comment>
<comment type="cofactor">
    <cofactor evidence="15">
        <name>siroheme</name>
        <dbReference type="ChEBI" id="CHEBI:60052"/>
    </cofactor>
    <text evidence="15">Binds 1 siroheme per subunit.</text>
</comment>
<accession>A0A2S6N2J1</accession>
<dbReference type="InterPro" id="IPR011786">
    <property type="entry name" value="CysI"/>
</dbReference>
<dbReference type="InterPro" id="IPR006066">
    <property type="entry name" value="NO2/SO3_Rdtase_FeS/sirohaem_BS"/>
</dbReference>
<dbReference type="InterPro" id="IPR045854">
    <property type="entry name" value="NO2/SO3_Rdtase_4Fe4S_sf"/>
</dbReference>
<name>A0A2S6N2J1_RHOGL</name>
<dbReference type="Proteomes" id="UP000239724">
    <property type="component" value="Unassembled WGS sequence"/>
</dbReference>
<dbReference type="Pfam" id="PF03460">
    <property type="entry name" value="NIR_SIR_ferr"/>
    <property type="match status" value="2"/>
</dbReference>
<dbReference type="EMBL" id="NHRY01000236">
    <property type="protein sequence ID" value="PPQ28844.1"/>
    <property type="molecule type" value="Genomic_DNA"/>
</dbReference>
<evidence type="ECO:0000256" key="7">
    <source>
        <dbReference type="ARBA" id="ARBA00022857"/>
    </source>
</evidence>
<dbReference type="InterPro" id="IPR005117">
    <property type="entry name" value="NiRdtase/SiRdtase_haem-b_fer"/>
</dbReference>
<dbReference type="GO" id="GO:0004783">
    <property type="term" value="F:sulfite reductase (NADPH) activity"/>
    <property type="evidence" value="ECO:0007669"/>
    <property type="project" value="UniProtKB-UniRule"/>
</dbReference>
<keyword evidence="6 15" id="KW-0479">Metal-binding</keyword>
<dbReference type="PANTHER" id="PTHR11493">
    <property type="entry name" value="SULFITE REDUCTASE [NADPH] SUBUNIT BETA-RELATED"/>
    <property type="match status" value="1"/>
</dbReference>
<protein>
    <recommendedName>
        <fullName evidence="15">Sulfite reductase [NADPH] hemoprotein beta-component</fullName>
        <shortName evidence="15">SiR-HP</shortName>
        <shortName evidence="15">SiRHP</shortName>
        <ecNumber evidence="15">1.8.1.2</ecNumber>
    </recommendedName>
</protein>
<dbReference type="EC" id="1.8.1.2" evidence="15"/>
<evidence type="ECO:0000256" key="6">
    <source>
        <dbReference type="ARBA" id="ARBA00022723"/>
    </source>
</evidence>
<dbReference type="GO" id="GO:0050311">
    <property type="term" value="F:sulfite reductase (ferredoxin) activity"/>
    <property type="evidence" value="ECO:0007669"/>
    <property type="project" value="TreeGrafter"/>
</dbReference>
<dbReference type="HAMAP" id="MF_01540">
    <property type="entry name" value="CysI"/>
    <property type="match status" value="1"/>
</dbReference>
<evidence type="ECO:0000313" key="19">
    <source>
        <dbReference type="Proteomes" id="UP000239724"/>
    </source>
</evidence>
<feature type="domain" description="Nitrite/sulphite reductase 4Fe-4S" evidence="16">
    <location>
        <begin position="170"/>
        <end position="323"/>
    </location>
</feature>
<evidence type="ECO:0000256" key="15">
    <source>
        <dbReference type="HAMAP-Rule" id="MF_01540"/>
    </source>
</evidence>
<evidence type="ECO:0000256" key="5">
    <source>
        <dbReference type="ARBA" id="ARBA00022617"/>
    </source>
</evidence>
<evidence type="ECO:0000259" key="16">
    <source>
        <dbReference type="Pfam" id="PF01077"/>
    </source>
</evidence>
<keyword evidence="9 15" id="KW-0408">Iron</keyword>
<dbReference type="FunFam" id="3.30.413.10:FF:000003">
    <property type="entry name" value="Sulfite reductase [NADPH] hemoprotein beta-component"/>
    <property type="match status" value="1"/>
</dbReference>
<keyword evidence="19" id="KW-1185">Reference proteome</keyword>
<dbReference type="PROSITE" id="PS00365">
    <property type="entry name" value="NIR_SIR"/>
    <property type="match status" value="1"/>
</dbReference>
<evidence type="ECO:0000256" key="14">
    <source>
        <dbReference type="ARBA" id="ARBA00062253"/>
    </source>
</evidence>
<proteinExistence type="inferred from homology"/>
<keyword evidence="4 15" id="KW-0028">Amino-acid biosynthesis</keyword>
<dbReference type="GO" id="GO:0050661">
    <property type="term" value="F:NADP binding"/>
    <property type="evidence" value="ECO:0007669"/>
    <property type="project" value="InterPro"/>
</dbReference>
<evidence type="ECO:0000256" key="11">
    <source>
        <dbReference type="ARBA" id="ARBA00023192"/>
    </source>
</evidence>
<dbReference type="InterPro" id="IPR006067">
    <property type="entry name" value="NO2/SO3_Rdtase_4Fe4S_dom"/>
</dbReference>
<comment type="catalytic activity">
    <reaction evidence="12 15">
        <text>hydrogen sulfide + 3 NADP(+) + 3 H2O = sulfite + 3 NADPH + 4 H(+)</text>
        <dbReference type="Rhea" id="RHEA:13801"/>
        <dbReference type="ChEBI" id="CHEBI:15377"/>
        <dbReference type="ChEBI" id="CHEBI:15378"/>
        <dbReference type="ChEBI" id="CHEBI:17359"/>
        <dbReference type="ChEBI" id="CHEBI:29919"/>
        <dbReference type="ChEBI" id="CHEBI:57783"/>
        <dbReference type="ChEBI" id="CHEBI:58349"/>
        <dbReference type="EC" id="1.8.1.2"/>
    </reaction>
</comment>
<evidence type="ECO:0000256" key="4">
    <source>
        <dbReference type="ARBA" id="ARBA00022605"/>
    </source>
</evidence>
<evidence type="ECO:0000256" key="2">
    <source>
        <dbReference type="ARBA" id="ARBA00010429"/>
    </source>
</evidence>
<evidence type="ECO:0000256" key="1">
    <source>
        <dbReference type="ARBA" id="ARBA00004774"/>
    </source>
</evidence>
<dbReference type="GO" id="GO:0070814">
    <property type="term" value="P:hydrogen sulfide biosynthetic process"/>
    <property type="evidence" value="ECO:0007669"/>
    <property type="project" value="UniProtKB-UniRule"/>
</dbReference>
<sequence length="566" mass="62417">MDIERPLSANEGLKERSNFLRGTIANGLTRVESGALADDDTQLTKFHGFYQQDDRDLRAERGKQRMEKAFSFMVRMRVPAGILTPRQWLKVEKLALERGNGTIRLTTRETVQFHGVLKGNLQPLMQGLHEDLLDTIAACGDVNRNVIATVAPWERAHHATIATLARDLSQHLLPKTRAWHEIWIGEEKISGGVVEDEPILGRTYLPRKFKIAIALPPYNDIDVFAHDLGFIAIVQRGRIVGYNVVAGGGMGMTHGESETYPRAGTVIGFCKPQDVIDTAEKIVTVQRDHGDRSNRKHARLKYTIDDMGLERFVALVNERLAVKLAPARPFAFASTGDRTGWTQEADGTSHFTLFVENGRIRGTMLEGLHAIAALDTGRFIMTPNQNLVIADIPPAQRPQVEALLAAYGLEKPLSGLRRNAMACVALPTCGLALAESERYLPDLITRLETELERFGLSQDDITIRMTGCPNGCARPYLSEIALVGRTPGLYNLYLGGAHEGIRLNKLHRRDVDGDAIVAALSPLFGSYATERRPGEHFGDYVIRAGIVAETTAGLDFHANLSHEAGA</sequence>
<dbReference type="UniPathway" id="UPA00140">
    <property type="reaction ID" value="UER00207"/>
</dbReference>
<dbReference type="OrthoDB" id="9803707at2"/>
<evidence type="ECO:0000256" key="12">
    <source>
        <dbReference type="ARBA" id="ARBA00052219"/>
    </source>
</evidence>
<feature type="domain" description="Nitrite/Sulfite reductase ferredoxin-like" evidence="17">
    <location>
        <begin position="72"/>
        <end position="130"/>
    </location>
</feature>
<gene>
    <name evidence="15" type="primary">cysI</name>
    <name evidence="18" type="ORF">CCS01_22950</name>
</gene>
<keyword evidence="3 15" id="KW-0004">4Fe-4S</keyword>
<dbReference type="GO" id="GO:0019344">
    <property type="term" value="P:cysteine biosynthetic process"/>
    <property type="evidence" value="ECO:0007669"/>
    <property type="project" value="UniProtKB-KW"/>
</dbReference>
<keyword evidence="8 15" id="KW-0560">Oxidoreductase</keyword>
<dbReference type="SUPFAM" id="SSF55124">
    <property type="entry name" value="Nitrite/Sulfite reductase N-terminal domain-like"/>
    <property type="match status" value="2"/>
</dbReference>
<comment type="caution">
    <text evidence="18">The sequence shown here is derived from an EMBL/GenBank/DDBJ whole genome shotgun (WGS) entry which is preliminary data.</text>
</comment>
<dbReference type="SUPFAM" id="SSF56014">
    <property type="entry name" value="Nitrite and sulphite reductase 4Fe-4S domain-like"/>
    <property type="match status" value="2"/>
</dbReference>
<keyword evidence="11 15" id="KW-0198">Cysteine biosynthesis</keyword>
<dbReference type="Gene3D" id="3.30.413.10">
    <property type="entry name" value="Sulfite Reductase Hemoprotein, domain 1"/>
    <property type="match status" value="2"/>
</dbReference>
<dbReference type="InterPro" id="IPR036136">
    <property type="entry name" value="Nit/Sulf_reduc_fer-like_dom_sf"/>
</dbReference>
<dbReference type="GO" id="GO:0009337">
    <property type="term" value="C:sulfite reductase complex (NADPH)"/>
    <property type="evidence" value="ECO:0007669"/>
    <property type="project" value="InterPro"/>
</dbReference>
<feature type="binding site" description="axial binding residue" evidence="15">
    <location>
        <position position="472"/>
    </location>
    <ligand>
        <name>siroheme</name>
        <dbReference type="ChEBI" id="CHEBI:60052"/>
    </ligand>
    <ligandPart>
        <name>Fe</name>
        <dbReference type="ChEBI" id="CHEBI:18248"/>
    </ligandPart>
</feature>
<dbReference type="RefSeq" id="WP_104521153.1">
    <property type="nucleotide sequence ID" value="NZ_NHRY01000236.1"/>
</dbReference>
<evidence type="ECO:0000256" key="13">
    <source>
        <dbReference type="ARBA" id="ARBA00057160"/>
    </source>
</evidence>
<dbReference type="GO" id="GO:0000103">
    <property type="term" value="P:sulfate assimilation"/>
    <property type="evidence" value="ECO:0007669"/>
    <property type="project" value="UniProtKB-UniRule"/>
</dbReference>
<dbReference type="PRINTS" id="PR00397">
    <property type="entry name" value="SIROHAEM"/>
</dbReference>
<feature type="binding site" evidence="15">
    <location>
        <position position="468"/>
    </location>
    <ligand>
        <name>[4Fe-4S] cluster</name>
        <dbReference type="ChEBI" id="CHEBI:49883"/>
    </ligand>
</feature>
<evidence type="ECO:0000256" key="8">
    <source>
        <dbReference type="ARBA" id="ARBA00023002"/>
    </source>
</evidence>
<evidence type="ECO:0000259" key="17">
    <source>
        <dbReference type="Pfam" id="PF03460"/>
    </source>
</evidence>
<dbReference type="AlphaFoldDB" id="A0A2S6N2J1"/>
<evidence type="ECO:0000256" key="9">
    <source>
        <dbReference type="ARBA" id="ARBA00023004"/>
    </source>
</evidence>
<evidence type="ECO:0000256" key="10">
    <source>
        <dbReference type="ARBA" id="ARBA00023014"/>
    </source>
</evidence>
<keyword evidence="10 15" id="KW-0411">Iron-sulfur</keyword>
<dbReference type="GO" id="GO:0046872">
    <property type="term" value="F:metal ion binding"/>
    <property type="evidence" value="ECO:0007669"/>
    <property type="project" value="UniProtKB-KW"/>
</dbReference>
<dbReference type="PANTHER" id="PTHR11493:SF47">
    <property type="entry name" value="SULFITE REDUCTASE [NADPH] SUBUNIT BETA"/>
    <property type="match status" value="1"/>
</dbReference>
<dbReference type="Gene3D" id="3.90.480.20">
    <property type="match status" value="1"/>
</dbReference>
<dbReference type="NCBIfam" id="NF010029">
    <property type="entry name" value="PRK13504.1"/>
    <property type="match status" value="1"/>
</dbReference>
<comment type="pathway">
    <text evidence="1 15">Sulfur metabolism; hydrogen sulfide biosynthesis; hydrogen sulfide from sulfite (NADPH route): step 1/1.</text>
</comment>
<dbReference type="Pfam" id="PF01077">
    <property type="entry name" value="NIR_SIR"/>
    <property type="match status" value="1"/>
</dbReference>
<dbReference type="GO" id="GO:0020037">
    <property type="term" value="F:heme binding"/>
    <property type="evidence" value="ECO:0007669"/>
    <property type="project" value="InterPro"/>
</dbReference>
<comment type="subunit">
    <text evidence="14 15">Alpha(8)-beta(8). The alpha component is a flavoprotein, the beta component is a hemoprotein.</text>
</comment>
<feature type="binding site" evidence="15">
    <location>
        <position position="429"/>
    </location>
    <ligand>
        <name>[4Fe-4S] cluster</name>
        <dbReference type="ChEBI" id="CHEBI:49883"/>
    </ligand>
</feature>
<comment type="function">
    <text evidence="13 15">Component of the sulfite reductase complex that catalyzes the 6-electron reduction of sulfite to sulfide. This is one of several activities required for the biosynthesis of L-cysteine from sulfate.</text>
</comment>